<evidence type="ECO:0000259" key="12">
    <source>
        <dbReference type="PROSITE" id="PS51898"/>
    </source>
</evidence>
<dbReference type="InterPro" id="IPR011931">
    <property type="entry name" value="Recomb_XerC"/>
</dbReference>
<keyword evidence="10 11" id="KW-0131">Cell cycle</keyword>
<evidence type="ECO:0000313" key="14">
    <source>
        <dbReference type="EMBL" id="AUM12591.1"/>
    </source>
</evidence>
<evidence type="ECO:0000256" key="2">
    <source>
        <dbReference type="ARBA" id="ARBA00006657"/>
    </source>
</evidence>
<keyword evidence="7 11" id="KW-0229">DNA integration</keyword>
<dbReference type="SUPFAM" id="SSF56349">
    <property type="entry name" value="DNA breaking-rejoining enzymes"/>
    <property type="match status" value="1"/>
</dbReference>
<keyword evidence="8 11" id="KW-0238">DNA-binding</keyword>
<dbReference type="Proteomes" id="UP000235116">
    <property type="component" value="Chromosome"/>
</dbReference>
<dbReference type="InterPro" id="IPR050090">
    <property type="entry name" value="Tyrosine_recombinase_XerCD"/>
</dbReference>
<dbReference type="PROSITE" id="PS51898">
    <property type="entry name" value="TYR_RECOMBINASE"/>
    <property type="match status" value="1"/>
</dbReference>
<evidence type="ECO:0000256" key="7">
    <source>
        <dbReference type="ARBA" id="ARBA00022908"/>
    </source>
</evidence>
<name>A0A2K9LK91_9GAMM</name>
<feature type="active site" evidence="11">
    <location>
        <position position="175"/>
    </location>
</feature>
<gene>
    <name evidence="11 14" type="primary">xerC</name>
    <name evidence="14" type="ORF">Kalk_09250</name>
</gene>
<dbReference type="GO" id="GO:0006313">
    <property type="term" value="P:DNA transposition"/>
    <property type="evidence" value="ECO:0007669"/>
    <property type="project" value="UniProtKB-UniRule"/>
</dbReference>
<dbReference type="GO" id="GO:0003677">
    <property type="term" value="F:DNA binding"/>
    <property type="evidence" value="ECO:0007669"/>
    <property type="project" value="UniProtKB-UniRule"/>
</dbReference>
<accession>A0A2K9LK91</accession>
<dbReference type="Gene3D" id="1.10.150.130">
    <property type="match status" value="1"/>
</dbReference>
<evidence type="ECO:0000256" key="8">
    <source>
        <dbReference type="ARBA" id="ARBA00023125"/>
    </source>
</evidence>
<evidence type="ECO:0000313" key="15">
    <source>
        <dbReference type="Proteomes" id="UP000235116"/>
    </source>
</evidence>
<evidence type="ECO:0000256" key="1">
    <source>
        <dbReference type="ARBA" id="ARBA00004496"/>
    </source>
</evidence>
<dbReference type="InterPro" id="IPR013762">
    <property type="entry name" value="Integrase-like_cat_sf"/>
</dbReference>
<keyword evidence="6 11" id="KW-0159">Chromosome partition</keyword>
<dbReference type="EMBL" id="CP022684">
    <property type="protein sequence ID" value="AUM12591.1"/>
    <property type="molecule type" value="Genomic_DNA"/>
</dbReference>
<dbReference type="GO" id="GO:0009037">
    <property type="term" value="F:tyrosine-based site-specific recombinase activity"/>
    <property type="evidence" value="ECO:0007669"/>
    <property type="project" value="UniProtKB-UniRule"/>
</dbReference>
<dbReference type="NCBIfam" id="NF001399">
    <property type="entry name" value="PRK00283.1"/>
    <property type="match status" value="1"/>
</dbReference>
<keyword evidence="4 11" id="KW-0963">Cytoplasm</keyword>
<comment type="similarity">
    <text evidence="2 11">Belongs to the 'phage' integrase family. XerC subfamily.</text>
</comment>
<keyword evidence="15" id="KW-1185">Reference proteome</keyword>
<keyword evidence="9 11" id="KW-0233">DNA recombination</keyword>
<organism evidence="14 15">
    <name type="scientific">Ketobacter alkanivorans</name>
    <dbReference type="NCBI Taxonomy" id="1917421"/>
    <lineage>
        <taxon>Bacteria</taxon>
        <taxon>Pseudomonadati</taxon>
        <taxon>Pseudomonadota</taxon>
        <taxon>Gammaproteobacteria</taxon>
        <taxon>Pseudomonadales</taxon>
        <taxon>Ketobacteraceae</taxon>
        <taxon>Ketobacter</taxon>
    </lineage>
</organism>
<dbReference type="InterPro" id="IPR002104">
    <property type="entry name" value="Integrase_catalytic"/>
</dbReference>
<dbReference type="InterPro" id="IPR004107">
    <property type="entry name" value="Integrase_SAM-like_N"/>
</dbReference>
<dbReference type="GO" id="GO:0051301">
    <property type="term" value="P:cell division"/>
    <property type="evidence" value="ECO:0007669"/>
    <property type="project" value="UniProtKB-UniRule"/>
</dbReference>
<dbReference type="RefSeq" id="WP_101893966.1">
    <property type="nucleotide sequence ID" value="NZ_CP022684.1"/>
</dbReference>
<evidence type="ECO:0000256" key="10">
    <source>
        <dbReference type="ARBA" id="ARBA00023306"/>
    </source>
</evidence>
<evidence type="ECO:0000256" key="6">
    <source>
        <dbReference type="ARBA" id="ARBA00022829"/>
    </source>
</evidence>
<dbReference type="OrthoDB" id="9801717at2"/>
<dbReference type="KEGG" id="kak:Kalk_09250"/>
<evidence type="ECO:0000256" key="3">
    <source>
        <dbReference type="ARBA" id="ARBA00015804"/>
    </source>
</evidence>
<dbReference type="HAMAP" id="MF_01808">
    <property type="entry name" value="Recomb_XerC_XerD"/>
    <property type="match status" value="1"/>
</dbReference>
<evidence type="ECO:0000259" key="13">
    <source>
        <dbReference type="PROSITE" id="PS51900"/>
    </source>
</evidence>
<dbReference type="PANTHER" id="PTHR30349:SF81">
    <property type="entry name" value="TYROSINE RECOMBINASE XERC"/>
    <property type="match status" value="1"/>
</dbReference>
<dbReference type="NCBIfam" id="NF040815">
    <property type="entry name" value="recomb_XerA_Arch"/>
    <property type="match status" value="1"/>
</dbReference>
<feature type="domain" description="Tyr recombinase" evidence="12">
    <location>
        <begin position="112"/>
        <end position="291"/>
    </location>
</feature>
<dbReference type="AlphaFoldDB" id="A0A2K9LK91"/>
<dbReference type="PANTHER" id="PTHR30349">
    <property type="entry name" value="PHAGE INTEGRASE-RELATED"/>
    <property type="match status" value="1"/>
</dbReference>
<keyword evidence="5 11" id="KW-0132">Cell division</keyword>
<dbReference type="GO" id="GO:0007059">
    <property type="term" value="P:chromosome segregation"/>
    <property type="evidence" value="ECO:0007669"/>
    <property type="project" value="UniProtKB-UniRule"/>
</dbReference>
<comment type="function">
    <text evidence="11">Site-specific tyrosine recombinase, which acts by catalyzing the cutting and rejoining of the recombining DNA molecules. The XerC-XerD complex is essential to convert dimers of the bacterial chromosome into monomers to permit their segregation at cell division. It also contributes to the segregational stability of plasmids.</text>
</comment>
<sequence length="303" mass="34904">MHEEEDLTDSILRYLDHLTQKRMLSANTVEGYRRDLRLLTEYCAQNQIHCHNQIQPHHIRVLIAERHRKGSKSKTLQRLLASVRGLFGFLIQQGQTQHNPAHGIRPPKGEKKLPHTLDVDQMNQLLNIDESDPLAVRDLAILELFYSSGLRLSELLNMQLADYDPHERSVKVTGKGNKQRVVPVGRKAQQAIANWLPLRDQFNPESNVLFVSQRGTRLHPSTVQKRFKQWGIKQGIDRNVHPHLLRHSFASHMLESSGDLRSVQELLGHADISTTQIYTHLDFQHLAKVYDEAHPRAKKKKDS</sequence>
<feature type="active site" evidence="11">
    <location>
        <position position="269"/>
    </location>
</feature>
<feature type="active site" evidence="11">
    <location>
        <position position="243"/>
    </location>
</feature>
<dbReference type="InterPro" id="IPR011010">
    <property type="entry name" value="DNA_brk_join_enz"/>
</dbReference>
<comment type="subcellular location">
    <subcellularLocation>
        <location evidence="1 11">Cytoplasm</location>
    </subcellularLocation>
</comment>
<reference evidence="15" key="1">
    <citation type="submission" date="2017-08" db="EMBL/GenBank/DDBJ databases">
        <title>Direct submision.</title>
        <authorList>
            <person name="Kim S.-J."/>
            <person name="Rhee S.-K."/>
        </authorList>
    </citation>
    <scope>NUCLEOTIDE SEQUENCE [LARGE SCALE GENOMIC DNA]</scope>
    <source>
        <strain evidence="15">GI5</strain>
    </source>
</reference>
<dbReference type="Gene3D" id="1.10.443.10">
    <property type="entry name" value="Intergrase catalytic core"/>
    <property type="match status" value="1"/>
</dbReference>
<dbReference type="Pfam" id="PF02899">
    <property type="entry name" value="Phage_int_SAM_1"/>
    <property type="match status" value="1"/>
</dbReference>
<protein>
    <recommendedName>
        <fullName evidence="3 11">Tyrosine recombinase XerC</fullName>
    </recommendedName>
</protein>
<dbReference type="GO" id="GO:0005737">
    <property type="term" value="C:cytoplasm"/>
    <property type="evidence" value="ECO:0007669"/>
    <property type="project" value="UniProtKB-SubCell"/>
</dbReference>
<dbReference type="InterPro" id="IPR010998">
    <property type="entry name" value="Integrase_recombinase_N"/>
</dbReference>
<evidence type="ECO:0000256" key="11">
    <source>
        <dbReference type="HAMAP-Rule" id="MF_01808"/>
    </source>
</evidence>
<feature type="active site" evidence="11">
    <location>
        <position position="246"/>
    </location>
</feature>
<dbReference type="Pfam" id="PF00589">
    <property type="entry name" value="Phage_integrase"/>
    <property type="match status" value="1"/>
</dbReference>
<feature type="active site" description="O-(3'-phospho-DNA)-tyrosine intermediate" evidence="11">
    <location>
        <position position="278"/>
    </location>
</feature>
<proteinExistence type="inferred from homology"/>
<dbReference type="InterPro" id="IPR044068">
    <property type="entry name" value="CB"/>
</dbReference>
<feature type="active site" evidence="11">
    <location>
        <position position="151"/>
    </location>
</feature>
<evidence type="ECO:0000256" key="9">
    <source>
        <dbReference type="ARBA" id="ARBA00023172"/>
    </source>
</evidence>
<dbReference type="CDD" id="cd00798">
    <property type="entry name" value="INT_XerDC_C"/>
    <property type="match status" value="1"/>
</dbReference>
<evidence type="ECO:0000256" key="4">
    <source>
        <dbReference type="ARBA" id="ARBA00022490"/>
    </source>
</evidence>
<dbReference type="InterPro" id="IPR023009">
    <property type="entry name" value="Tyrosine_recombinase_XerC/XerD"/>
</dbReference>
<feature type="domain" description="Core-binding (CB)" evidence="13">
    <location>
        <begin position="5"/>
        <end position="91"/>
    </location>
</feature>
<comment type="subunit">
    <text evidence="11">Forms a cyclic heterotetrameric complex composed of two molecules of XerC and two molecules of XerD.</text>
</comment>
<evidence type="ECO:0000256" key="5">
    <source>
        <dbReference type="ARBA" id="ARBA00022618"/>
    </source>
</evidence>
<dbReference type="NCBIfam" id="TIGR02224">
    <property type="entry name" value="recomb_XerC"/>
    <property type="match status" value="1"/>
</dbReference>
<dbReference type="PROSITE" id="PS51900">
    <property type="entry name" value="CB"/>
    <property type="match status" value="1"/>
</dbReference>